<dbReference type="Gene3D" id="3.40.50.720">
    <property type="entry name" value="NAD(P)-binding Rossmann-like Domain"/>
    <property type="match status" value="1"/>
</dbReference>
<proteinExistence type="predicted"/>
<reference evidence="4 5" key="1">
    <citation type="submission" date="2018-12" db="EMBL/GenBank/DDBJ databases">
        <authorList>
            <person name="Yang Y."/>
        </authorList>
    </citation>
    <scope>NUCLEOTIDE SEQUENCE [LARGE SCALE GENOMIC DNA]</scope>
    <source>
        <strain evidence="4 5">L-25-5w-1</strain>
    </source>
</reference>
<dbReference type="Proteomes" id="UP000277007">
    <property type="component" value="Unassembled WGS sequence"/>
</dbReference>
<evidence type="ECO:0000313" key="4">
    <source>
        <dbReference type="EMBL" id="RTR18322.1"/>
    </source>
</evidence>
<dbReference type="PANTHER" id="PTHR43103">
    <property type="entry name" value="NUCLEOSIDE-DIPHOSPHATE-SUGAR EPIMERASE"/>
    <property type="match status" value="1"/>
</dbReference>
<gene>
    <name evidence="4" type="ORF">EJ903_15805</name>
</gene>
<dbReference type="Gene3D" id="3.90.25.10">
    <property type="entry name" value="UDP-galactose 4-epimerase, domain 1"/>
    <property type="match status" value="1"/>
</dbReference>
<dbReference type="SUPFAM" id="SSF51735">
    <property type="entry name" value="NAD(P)-binding Rossmann-fold domains"/>
    <property type="match status" value="1"/>
</dbReference>
<dbReference type="AlphaFoldDB" id="A0A3S0HZE7"/>
<organism evidence="4 5">
    <name type="scientific">Azospirillum griseum</name>
    <dbReference type="NCBI Taxonomy" id="2496639"/>
    <lineage>
        <taxon>Bacteria</taxon>
        <taxon>Pseudomonadati</taxon>
        <taxon>Pseudomonadota</taxon>
        <taxon>Alphaproteobacteria</taxon>
        <taxon>Rhodospirillales</taxon>
        <taxon>Azospirillaceae</taxon>
        <taxon>Azospirillum</taxon>
    </lineage>
</organism>
<dbReference type="InterPro" id="IPR036291">
    <property type="entry name" value="NAD(P)-bd_dom_sf"/>
</dbReference>
<comment type="caution">
    <text evidence="4">The sequence shown here is derived from an EMBL/GenBank/DDBJ whole genome shotgun (WGS) entry which is preliminary data.</text>
</comment>
<evidence type="ECO:0000259" key="3">
    <source>
        <dbReference type="Pfam" id="PF01370"/>
    </source>
</evidence>
<evidence type="ECO:0000256" key="2">
    <source>
        <dbReference type="ARBA" id="ARBA00023277"/>
    </source>
</evidence>
<dbReference type="PANTHER" id="PTHR43103:SF3">
    <property type="entry name" value="ADP-L-GLYCERO-D-MANNO-HEPTOSE-6-EPIMERASE"/>
    <property type="match status" value="1"/>
</dbReference>
<feature type="domain" description="NAD-dependent epimerase/dehydratase" evidence="3">
    <location>
        <begin position="4"/>
        <end position="235"/>
    </location>
</feature>
<dbReference type="RefSeq" id="WP_126617146.1">
    <property type="nucleotide sequence ID" value="NZ_JBHUCY010000021.1"/>
</dbReference>
<dbReference type="EMBL" id="RXMA01000015">
    <property type="protein sequence ID" value="RTR18322.1"/>
    <property type="molecule type" value="Genomic_DNA"/>
</dbReference>
<accession>A0A3S0HZE7</accession>
<name>A0A3S0HZE7_9PROT</name>
<keyword evidence="1" id="KW-0521">NADP</keyword>
<evidence type="ECO:0000256" key="1">
    <source>
        <dbReference type="ARBA" id="ARBA00022857"/>
    </source>
</evidence>
<dbReference type="OrthoDB" id="9801056at2"/>
<dbReference type="Pfam" id="PF01370">
    <property type="entry name" value="Epimerase"/>
    <property type="match status" value="1"/>
</dbReference>
<sequence>MKHILVTGANGFVGQALTRRLLADGACERLTLVDLTLDDAPQDPRVRRVVGSIADDGVLAAALEPDCDGVFHLASLPGGAAERQPALGLDVNLRATLTLLELLRRRAAKHPVENPGQPAARLVFTSTIAVYGSPLPDRVDDATPTRPTLSYGAQKLAAEILLNDYGRRGWVDGCALRLPGIVARPPAPNGLLSAFMSEIFWALAAGRPFVCPVSAQAVAWWMSVETCVDNLLHAAGLPSATLAERRVFTLPVLRLTIADLVDGLAARFGEDRRRLVTHAPDPALEAGFGAFPPLDATAAAAVGFRHDGDVGALIRRALAP</sequence>
<protein>
    <submittedName>
        <fullName evidence="4">NAD-dependent epimerase/dehydratase family protein</fullName>
    </submittedName>
</protein>
<keyword evidence="5" id="KW-1185">Reference proteome</keyword>
<keyword evidence="2" id="KW-0119">Carbohydrate metabolism</keyword>
<evidence type="ECO:0000313" key="5">
    <source>
        <dbReference type="Proteomes" id="UP000277007"/>
    </source>
</evidence>
<dbReference type="InterPro" id="IPR001509">
    <property type="entry name" value="Epimerase_deHydtase"/>
</dbReference>